<keyword evidence="2" id="KW-1185">Reference proteome</keyword>
<protein>
    <submittedName>
        <fullName evidence="1">Uncharacterized protein</fullName>
    </submittedName>
</protein>
<accession>A0ACC0V4L8</accession>
<name>A0ACC0V4L8_9HYPO</name>
<comment type="caution">
    <text evidence="1">The sequence shown here is derived from an EMBL/GenBank/DDBJ whole genome shotgun (WGS) entry which is preliminary data.</text>
</comment>
<evidence type="ECO:0000313" key="2">
    <source>
        <dbReference type="Proteomes" id="UP001163324"/>
    </source>
</evidence>
<reference evidence="1" key="1">
    <citation type="submission" date="2022-10" db="EMBL/GenBank/DDBJ databases">
        <title>Complete Genome of Trichothecium roseum strain YXFP-22015, a Plant Pathogen Isolated from Citrus.</title>
        <authorList>
            <person name="Wang Y."/>
            <person name="Zhu L."/>
        </authorList>
    </citation>
    <scope>NUCLEOTIDE SEQUENCE</scope>
    <source>
        <strain evidence="1">YXFP-22015</strain>
    </source>
</reference>
<gene>
    <name evidence="1" type="ORF">N3K66_002970</name>
</gene>
<sequence>MIFKPLLLLPLAAQALGAAVPKPDQQQNANAADGEYDAIVIGGGPAGLSALSGLARVRRNVLLIDSGEYRNQPTRHMHDVIGFDGVTPAYYRTAARDQIAHYDTVTMTNGTVTAIKDDTPQGSNNTLFTVTSSSPNGTAAATHRARKVVLATGLRDLLPSTPGIQENWGRGIFWCPWCDGHEHADQGLGFLAGFEEIAGLVREVATLNSDVVAFVNGTDTPEARAAAEASFPRFESYLALKNVTVYNQTISAVTRLHEADPTDPNVPTAPENDLFQVEFADGSAPVERNAFLVSYPDEQRSTIGADLGVRLDGGRLAADASKGYLSNIKGVYAVGDANADNSTNVPHALYTGKKAAVFLHVQLEREIAQDQIDEWEESHEKRDEEHRAVWERMNGDEGDILHAGDYDAFEV</sequence>
<dbReference type="EMBL" id="CM047942">
    <property type="protein sequence ID" value="KAI9901153.1"/>
    <property type="molecule type" value="Genomic_DNA"/>
</dbReference>
<organism evidence="1 2">
    <name type="scientific">Trichothecium roseum</name>
    <dbReference type="NCBI Taxonomy" id="47278"/>
    <lineage>
        <taxon>Eukaryota</taxon>
        <taxon>Fungi</taxon>
        <taxon>Dikarya</taxon>
        <taxon>Ascomycota</taxon>
        <taxon>Pezizomycotina</taxon>
        <taxon>Sordariomycetes</taxon>
        <taxon>Hypocreomycetidae</taxon>
        <taxon>Hypocreales</taxon>
        <taxon>Hypocreales incertae sedis</taxon>
        <taxon>Trichothecium</taxon>
    </lineage>
</organism>
<evidence type="ECO:0000313" key="1">
    <source>
        <dbReference type="EMBL" id="KAI9901153.1"/>
    </source>
</evidence>
<proteinExistence type="predicted"/>
<dbReference type="Proteomes" id="UP001163324">
    <property type="component" value="Chromosome 3"/>
</dbReference>